<comment type="similarity">
    <text evidence="1">Belongs to the SufE family.</text>
</comment>
<proteinExistence type="inferred from homology"/>
<accession>A0A1G8TK09</accession>
<reference evidence="3 4" key="1">
    <citation type="submission" date="2016-10" db="EMBL/GenBank/DDBJ databases">
        <authorList>
            <person name="de Groot N.N."/>
        </authorList>
    </citation>
    <scope>NUCLEOTIDE SEQUENCE [LARGE SCALE GENOMIC DNA]</scope>
    <source>
        <strain evidence="3 4">DSM 25294</strain>
    </source>
</reference>
<dbReference type="RefSeq" id="WP_093154774.1">
    <property type="nucleotide sequence ID" value="NZ_FNEK01000017.1"/>
</dbReference>
<sequence length="142" mass="15645">MAQDAFEDIVETFEFLDDWEERYRHVIDLGKAMPPLEESLRVPATKVDGCASQVWLVPEIEGQGGDAVFSFRGDSDAMIVRGLIAILLALYSGLTAREALAVDAPSELARLGLNEHLSSQRSNGLRAMVQRIRDLSERSLAA</sequence>
<evidence type="ECO:0000256" key="1">
    <source>
        <dbReference type="ARBA" id="ARBA00010282"/>
    </source>
</evidence>
<dbReference type="OrthoDB" id="9799320at2"/>
<dbReference type="Gene3D" id="3.90.1010.10">
    <property type="match status" value="1"/>
</dbReference>
<evidence type="ECO:0000313" key="4">
    <source>
        <dbReference type="Proteomes" id="UP000199382"/>
    </source>
</evidence>
<dbReference type="Proteomes" id="UP000199382">
    <property type="component" value="Unassembled WGS sequence"/>
</dbReference>
<dbReference type="PANTHER" id="PTHR43597">
    <property type="entry name" value="SULFUR ACCEPTOR PROTEIN CSDE"/>
    <property type="match status" value="1"/>
</dbReference>
<keyword evidence="4" id="KW-1185">Reference proteome</keyword>
<dbReference type="EMBL" id="FNEK01000017">
    <property type="protein sequence ID" value="SDJ41773.1"/>
    <property type="molecule type" value="Genomic_DNA"/>
</dbReference>
<protein>
    <submittedName>
        <fullName evidence="3">Cysteine desulfuration protein SufE</fullName>
    </submittedName>
</protein>
<dbReference type="PANTHER" id="PTHR43597:SF5">
    <property type="entry name" value="SUFE-LIKE PROTEIN 2, CHLOROPLASTIC"/>
    <property type="match status" value="1"/>
</dbReference>
<feature type="domain" description="Fe-S metabolism associated" evidence="2">
    <location>
        <begin position="10"/>
        <end position="134"/>
    </location>
</feature>
<dbReference type="InterPro" id="IPR003808">
    <property type="entry name" value="Fe-S_metab-assoc_dom"/>
</dbReference>
<organism evidence="3 4">
    <name type="scientific">Aliiruegeria lutimaris</name>
    <dbReference type="NCBI Taxonomy" id="571298"/>
    <lineage>
        <taxon>Bacteria</taxon>
        <taxon>Pseudomonadati</taxon>
        <taxon>Pseudomonadota</taxon>
        <taxon>Alphaproteobacteria</taxon>
        <taxon>Rhodobacterales</taxon>
        <taxon>Roseobacteraceae</taxon>
        <taxon>Aliiruegeria</taxon>
    </lineage>
</organism>
<dbReference type="AlphaFoldDB" id="A0A1G8TK09"/>
<name>A0A1G8TK09_9RHOB</name>
<dbReference type="SUPFAM" id="SSF82649">
    <property type="entry name" value="SufE/NifU"/>
    <property type="match status" value="1"/>
</dbReference>
<evidence type="ECO:0000259" key="2">
    <source>
        <dbReference type="Pfam" id="PF02657"/>
    </source>
</evidence>
<dbReference type="Pfam" id="PF02657">
    <property type="entry name" value="SufE"/>
    <property type="match status" value="1"/>
</dbReference>
<evidence type="ECO:0000313" key="3">
    <source>
        <dbReference type="EMBL" id="SDJ41773.1"/>
    </source>
</evidence>
<gene>
    <name evidence="3" type="ORF">SAMN04488026_101726</name>
</gene>
<dbReference type="STRING" id="571298.SAMN04488026_101726"/>